<evidence type="ECO:0000313" key="2">
    <source>
        <dbReference type="Proteomes" id="UP001431221"/>
    </source>
</evidence>
<accession>A0ABT0H1T5</accession>
<protein>
    <submittedName>
        <fullName evidence="1">Uncharacterized protein</fullName>
    </submittedName>
</protein>
<evidence type="ECO:0000313" key="1">
    <source>
        <dbReference type="EMBL" id="MCK7615636.1"/>
    </source>
</evidence>
<name>A0ABT0H1T5_9HYPH</name>
<dbReference type="RefSeq" id="WP_248159386.1">
    <property type="nucleotide sequence ID" value="NZ_JALNMJ010000028.1"/>
</dbReference>
<keyword evidence="2" id="KW-1185">Reference proteome</keyword>
<proteinExistence type="predicted"/>
<comment type="caution">
    <text evidence="1">The sequence shown here is derived from an EMBL/GenBank/DDBJ whole genome shotgun (WGS) entry which is preliminary data.</text>
</comment>
<sequence>MSPSSCEKLEQAIHQQGLGYSFKRLIGAVFARQPSGRHNRQAAADLPASLRHDIGLGPDPVAGSFEDRWLQELKCLQR</sequence>
<reference evidence="1" key="1">
    <citation type="submission" date="2022-04" db="EMBL/GenBank/DDBJ databases">
        <title>Roseibium sp. CAU 1639 isolated from mud.</title>
        <authorList>
            <person name="Kim W."/>
        </authorList>
    </citation>
    <scope>NUCLEOTIDE SEQUENCE</scope>
    <source>
        <strain evidence="1">CAU 1639</strain>
    </source>
</reference>
<dbReference type="EMBL" id="JALNMJ010000028">
    <property type="protein sequence ID" value="MCK7615636.1"/>
    <property type="molecule type" value="Genomic_DNA"/>
</dbReference>
<organism evidence="1 2">
    <name type="scientific">Roseibium sediminicola</name>
    <dbReference type="NCBI Taxonomy" id="2933272"/>
    <lineage>
        <taxon>Bacteria</taxon>
        <taxon>Pseudomonadati</taxon>
        <taxon>Pseudomonadota</taxon>
        <taxon>Alphaproteobacteria</taxon>
        <taxon>Hyphomicrobiales</taxon>
        <taxon>Stappiaceae</taxon>
        <taxon>Roseibium</taxon>
    </lineage>
</organism>
<dbReference type="Proteomes" id="UP001431221">
    <property type="component" value="Unassembled WGS sequence"/>
</dbReference>
<gene>
    <name evidence="1" type="ORF">M0H32_25990</name>
</gene>